<evidence type="ECO:0000313" key="5">
    <source>
        <dbReference type="EMBL" id="TQJ03256.1"/>
    </source>
</evidence>
<dbReference type="Proteomes" id="UP000320876">
    <property type="component" value="Unassembled WGS sequence"/>
</dbReference>
<comment type="caution">
    <text evidence="5">The sequence shown here is derived from an EMBL/GenBank/DDBJ whole genome shotgun (WGS) entry which is preliminary data.</text>
</comment>
<keyword evidence="2" id="KW-0238">DNA-binding</keyword>
<dbReference type="EMBL" id="VFML01000001">
    <property type="protein sequence ID" value="TQJ03256.1"/>
    <property type="molecule type" value="Genomic_DNA"/>
</dbReference>
<dbReference type="SUPFAM" id="SSF64288">
    <property type="entry name" value="Chorismate lyase-like"/>
    <property type="match status" value="1"/>
</dbReference>
<evidence type="ECO:0000256" key="2">
    <source>
        <dbReference type="ARBA" id="ARBA00023125"/>
    </source>
</evidence>
<keyword evidence="6" id="KW-1185">Reference proteome</keyword>
<dbReference type="Gene3D" id="1.10.10.10">
    <property type="entry name" value="Winged helix-like DNA-binding domain superfamily/Winged helix DNA-binding domain"/>
    <property type="match status" value="1"/>
</dbReference>
<reference evidence="5 6" key="1">
    <citation type="submission" date="2019-06" db="EMBL/GenBank/DDBJ databases">
        <title>Sequencing the genomes of 1000 actinobacteria strains.</title>
        <authorList>
            <person name="Klenk H.-P."/>
        </authorList>
    </citation>
    <scope>NUCLEOTIDE SEQUENCE [LARGE SCALE GENOMIC DNA]</scope>
    <source>
        <strain evidence="5 6">DSM 45679</strain>
    </source>
</reference>
<dbReference type="InterPro" id="IPR028978">
    <property type="entry name" value="Chorismate_lyase_/UTRA_dom_sf"/>
</dbReference>
<keyword evidence="3" id="KW-0804">Transcription</keyword>
<dbReference type="Gene3D" id="3.40.1410.10">
    <property type="entry name" value="Chorismate lyase-like"/>
    <property type="match status" value="1"/>
</dbReference>
<dbReference type="PROSITE" id="PS50949">
    <property type="entry name" value="HTH_GNTR"/>
    <property type="match status" value="1"/>
</dbReference>
<dbReference type="GO" id="GO:0003677">
    <property type="term" value="F:DNA binding"/>
    <property type="evidence" value="ECO:0007669"/>
    <property type="project" value="UniProtKB-KW"/>
</dbReference>
<proteinExistence type="predicted"/>
<gene>
    <name evidence="5" type="ORF">FB471_3011</name>
</gene>
<dbReference type="InterPro" id="IPR011663">
    <property type="entry name" value="UTRA"/>
</dbReference>
<evidence type="ECO:0000256" key="3">
    <source>
        <dbReference type="ARBA" id="ARBA00023163"/>
    </source>
</evidence>
<name>A0A542DJK9_AMYCI</name>
<dbReference type="RefSeq" id="WP_170220814.1">
    <property type="nucleotide sequence ID" value="NZ_VFML01000001.1"/>
</dbReference>
<dbReference type="AlphaFoldDB" id="A0A542DJK9"/>
<evidence type="ECO:0000313" key="6">
    <source>
        <dbReference type="Proteomes" id="UP000320876"/>
    </source>
</evidence>
<dbReference type="InterPro" id="IPR050679">
    <property type="entry name" value="Bact_HTH_transcr_reg"/>
</dbReference>
<dbReference type="PANTHER" id="PTHR44846:SF17">
    <property type="entry name" value="GNTR-FAMILY TRANSCRIPTIONAL REGULATOR"/>
    <property type="match status" value="1"/>
</dbReference>
<dbReference type="SMART" id="SM00866">
    <property type="entry name" value="UTRA"/>
    <property type="match status" value="1"/>
</dbReference>
<feature type="domain" description="HTH gntR-type" evidence="4">
    <location>
        <begin position="3"/>
        <end position="71"/>
    </location>
</feature>
<dbReference type="SUPFAM" id="SSF46785">
    <property type="entry name" value="Winged helix' DNA-binding domain"/>
    <property type="match status" value="1"/>
</dbReference>
<dbReference type="InterPro" id="IPR036390">
    <property type="entry name" value="WH_DNA-bd_sf"/>
</dbReference>
<protein>
    <submittedName>
        <fullName evidence="5">GntR family transcriptional regulator</fullName>
    </submittedName>
</protein>
<accession>A0A542DJK9</accession>
<evidence type="ECO:0000259" key="4">
    <source>
        <dbReference type="PROSITE" id="PS50949"/>
    </source>
</evidence>
<evidence type="ECO:0000256" key="1">
    <source>
        <dbReference type="ARBA" id="ARBA00023015"/>
    </source>
</evidence>
<organism evidence="5 6">
    <name type="scientific">Amycolatopsis cihanbeyliensis</name>
    <dbReference type="NCBI Taxonomy" id="1128664"/>
    <lineage>
        <taxon>Bacteria</taxon>
        <taxon>Bacillati</taxon>
        <taxon>Actinomycetota</taxon>
        <taxon>Actinomycetes</taxon>
        <taxon>Pseudonocardiales</taxon>
        <taxon>Pseudonocardiaceae</taxon>
        <taxon>Amycolatopsis</taxon>
    </lineage>
</organism>
<dbReference type="GO" id="GO:0045892">
    <property type="term" value="P:negative regulation of DNA-templated transcription"/>
    <property type="evidence" value="ECO:0007669"/>
    <property type="project" value="TreeGrafter"/>
</dbReference>
<dbReference type="PANTHER" id="PTHR44846">
    <property type="entry name" value="MANNOSYL-D-GLYCERATE TRANSPORT/METABOLISM SYSTEM REPRESSOR MNGR-RELATED"/>
    <property type="match status" value="1"/>
</dbReference>
<dbReference type="Pfam" id="PF00392">
    <property type="entry name" value="GntR"/>
    <property type="match status" value="1"/>
</dbReference>
<dbReference type="InterPro" id="IPR036388">
    <property type="entry name" value="WH-like_DNA-bd_sf"/>
</dbReference>
<dbReference type="Pfam" id="PF07702">
    <property type="entry name" value="UTRA"/>
    <property type="match status" value="1"/>
</dbReference>
<dbReference type="SMART" id="SM00345">
    <property type="entry name" value="HTH_GNTR"/>
    <property type="match status" value="1"/>
</dbReference>
<sequence length="265" mass="29429">MERVDAKAVAANLRAAIQRGEFGPGEPLPTNEELRQTYECGKNTVSAAIQLLKGEGLLTGGGGERVRVRVAPTVIHRSNERYQVEKDLVRASEEERRGGGVAELDSGVQVGALNKNTTTYEVKNPPPDIAKALELSVESYVLHRVYLRQHKEGEGFSRTLSYIPYYVVKDFPPLLDANNEPWPGGTLHQLYTAGVEVAKIIDHVSARMPTGEEIELFDIPFNVPVMPIRKISYDTTGRAVEVTDMLTPADRLNLTYVTNLELWEE</sequence>
<dbReference type="InterPro" id="IPR000524">
    <property type="entry name" value="Tscrpt_reg_HTH_GntR"/>
</dbReference>
<dbReference type="GO" id="GO:0003700">
    <property type="term" value="F:DNA-binding transcription factor activity"/>
    <property type="evidence" value="ECO:0007669"/>
    <property type="project" value="InterPro"/>
</dbReference>
<keyword evidence="1" id="KW-0805">Transcription regulation</keyword>